<evidence type="ECO:0000256" key="1">
    <source>
        <dbReference type="ARBA" id="ARBA00008791"/>
    </source>
</evidence>
<dbReference type="PRINTS" id="PR01438">
    <property type="entry name" value="UNVRSLSTRESS"/>
</dbReference>
<dbReference type="Proteomes" id="UP000267249">
    <property type="component" value="Chromosome"/>
</dbReference>
<dbReference type="PANTHER" id="PTHR31964">
    <property type="entry name" value="ADENINE NUCLEOTIDE ALPHA HYDROLASES-LIKE SUPERFAMILY PROTEIN"/>
    <property type="match status" value="1"/>
</dbReference>
<comment type="subcellular location">
    <subcellularLocation>
        <location evidence="2">Cytoplasm</location>
    </subcellularLocation>
</comment>
<accession>A0AAN1UUL6</accession>
<proteinExistence type="inferred from homology"/>
<dbReference type="Gene3D" id="3.40.50.620">
    <property type="entry name" value="HUPs"/>
    <property type="match status" value="1"/>
</dbReference>
<dbReference type="GO" id="GO:0005737">
    <property type="term" value="C:cytoplasm"/>
    <property type="evidence" value="ECO:0007669"/>
    <property type="project" value="UniProtKB-SubCell"/>
</dbReference>
<feature type="coiled-coil region" evidence="3">
    <location>
        <begin position="68"/>
        <end position="95"/>
    </location>
</feature>
<dbReference type="PIRSF" id="PIRSF006276">
    <property type="entry name" value="UspA"/>
    <property type="match status" value="1"/>
</dbReference>
<dbReference type="PANTHER" id="PTHR31964:SF113">
    <property type="entry name" value="USPA DOMAIN-CONTAINING PROTEIN"/>
    <property type="match status" value="1"/>
</dbReference>
<dbReference type="SUPFAM" id="SSF52402">
    <property type="entry name" value="Adenine nucleotide alpha hydrolases-like"/>
    <property type="match status" value="1"/>
</dbReference>
<dbReference type="AlphaFoldDB" id="A0AAN1UUL6"/>
<sequence>MSYQKILAAIDLYAGESPIFTKALTLAQQNQAQLVLLHCSPLPPVYSSNYINFLNSPADWTMDLSLAEESQRQDAELARQHLKELRQQALDVNVEAIPLLRFIDPNRGICDAVKDLGVDLVVLGRRGLQGISELLMGSVSSYVVHHVSCDVLIVQTGK</sequence>
<dbReference type="EMBL" id="CP030139">
    <property type="protein sequence ID" value="AZB72714.1"/>
    <property type="molecule type" value="Genomic_DNA"/>
</dbReference>
<comment type="similarity">
    <text evidence="1 2">Belongs to the universal stress protein A family.</text>
</comment>
<gene>
    <name evidence="5" type="ORF">DOP62_08330</name>
</gene>
<dbReference type="CDD" id="cd00293">
    <property type="entry name" value="USP-like"/>
    <property type="match status" value="1"/>
</dbReference>
<evidence type="ECO:0000313" key="5">
    <source>
        <dbReference type="EMBL" id="AZB72714.1"/>
    </source>
</evidence>
<dbReference type="InterPro" id="IPR014729">
    <property type="entry name" value="Rossmann-like_a/b/a_fold"/>
</dbReference>
<reference evidence="5 6" key="1">
    <citation type="journal article" date="2018" name="Sci. Rep.">
        <title>Genome Features and Biochemical Characteristics of a Robust, Fast Growing and Naturally Transformable Cyanobacterium Synechococcus elongatus PCC 11801 Isolated from India.</title>
        <authorList>
            <person name="Jaiswal D."/>
            <person name="Sengupta A."/>
            <person name="Sohoni S."/>
            <person name="Sengupta S."/>
            <person name="Phadnavis A.G."/>
            <person name="Pakrasi H.B."/>
            <person name="Wangikar P.P."/>
        </authorList>
    </citation>
    <scope>NUCLEOTIDE SEQUENCE [LARGE SCALE GENOMIC DNA]</scope>
    <source>
        <strain evidence="5 6">PCC 11801</strain>
    </source>
</reference>
<organism evidence="5 6">
    <name type="scientific">Synechococcus elongatus PCC 11801</name>
    <dbReference type="NCBI Taxonomy" id="2219813"/>
    <lineage>
        <taxon>Bacteria</taxon>
        <taxon>Bacillati</taxon>
        <taxon>Cyanobacteriota</taxon>
        <taxon>Cyanophyceae</taxon>
        <taxon>Synechococcales</taxon>
        <taxon>Synechococcaceae</taxon>
        <taxon>Synechococcus</taxon>
    </lineage>
</organism>
<evidence type="ECO:0000256" key="2">
    <source>
        <dbReference type="PIRNR" id="PIRNR006276"/>
    </source>
</evidence>
<keyword evidence="3" id="KW-0175">Coiled coil</keyword>
<feature type="domain" description="UspA" evidence="4">
    <location>
        <begin position="3"/>
        <end position="154"/>
    </location>
</feature>
<dbReference type="InterPro" id="IPR006015">
    <property type="entry name" value="Universal_stress_UspA"/>
</dbReference>
<dbReference type="InterPro" id="IPR006016">
    <property type="entry name" value="UspA"/>
</dbReference>
<evidence type="ECO:0000259" key="4">
    <source>
        <dbReference type="Pfam" id="PF00582"/>
    </source>
</evidence>
<evidence type="ECO:0000313" key="6">
    <source>
        <dbReference type="Proteomes" id="UP000267249"/>
    </source>
</evidence>
<dbReference type="RefSeq" id="WP_261789782.1">
    <property type="nucleotide sequence ID" value="NZ_CP030139.2"/>
</dbReference>
<name>A0AAN1UUL6_SYNEL</name>
<dbReference type="Pfam" id="PF00582">
    <property type="entry name" value="Usp"/>
    <property type="match status" value="1"/>
</dbReference>
<evidence type="ECO:0000256" key="3">
    <source>
        <dbReference type="SAM" id="Coils"/>
    </source>
</evidence>
<protein>
    <recommendedName>
        <fullName evidence="2">Universal stress protein</fullName>
    </recommendedName>
</protein>
<keyword evidence="2" id="KW-0963">Cytoplasm</keyword>